<dbReference type="InterPro" id="IPR010541">
    <property type="entry name" value="Prp3_C"/>
</dbReference>
<dbReference type="CDD" id="cd24163">
    <property type="entry name" value="RWDD2_C"/>
    <property type="match status" value="1"/>
</dbReference>
<keyword evidence="3" id="KW-1185">Reference proteome</keyword>
<proteinExistence type="predicted"/>
<dbReference type="PANTHER" id="PTHR15955:SF8">
    <property type="entry name" value="RWD DOMAIN-CONTAINING PROTEIN 2B-RELATED"/>
    <property type="match status" value="1"/>
</dbReference>
<dbReference type="PANTHER" id="PTHR15955">
    <property type="entry name" value="RWD DOMAIN CONTAINING PROTEIN 2"/>
    <property type="match status" value="1"/>
</dbReference>
<dbReference type="Pfam" id="PF05773">
    <property type="entry name" value="RWD"/>
    <property type="match status" value="1"/>
</dbReference>
<reference evidence="2" key="1">
    <citation type="journal article" date="2020" name="Stud. Mycol.">
        <title>101 Dothideomycetes genomes: a test case for predicting lifestyles and emergence of pathogens.</title>
        <authorList>
            <person name="Haridas S."/>
            <person name="Albert R."/>
            <person name="Binder M."/>
            <person name="Bloem J."/>
            <person name="Labutti K."/>
            <person name="Salamov A."/>
            <person name="Andreopoulos B."/>
            <person name="Baker S."/>
            <person name="Barry K."/>
            <person name="Bills G."/>
            <person name="Bluhm B."/>
            <person name="Cannon C."/>
            <person name="Castanera R."/>
            <person name="Culley D."/>
            <person name="Daum C."/>
            <person name="Ezra D."/>
            <person name="Gonzalez J."/>
            <person name="Henrissat B."/>
            <person name="Kuo A."/>
            <person name="Liang C."/>
            <person name="Lipzen A."/>
            <person name="Lutzoni F."/>
            <person name="Magnuson J."/>
            <person name="Mondo S."/>
            <person name="Nolan M."/>
            <person name="Ohm R."/>
            <person name="Pangilinan J."/>
            <person name="Park H.-J."/>
            <person name="Ramirez L."/>
            <person name="Alfaro M."/>
            <person name="Sun H."/>
            <person name="Tritt A."/>
            <person name="Yoshinaga Y."/>
            <person name="Zwiers L.-H."/>
            <person name="Turgeon B."/>
            <person name="Goodwin S."/>
            <person name="Spatafora J."/>
            <person name="Crous P."/>
            <person name="Grigoriev I."/>
        </authorList>
    </citation>
    <scope>NUCLEOTIDE SEQUENCE</scope>
    <source>
        <strain evidence="2">CBS 260.36</strain>
    </source>
</reference>
<dbReference type="InterPro" id="IPR017359">
    <property type="entry name" value="Phi-like"/>
</dbReference>
<gene>
    <name evidence="2" type="ORF">K461DRAFT_324099</name>
</gene>
<dbReference type="Proteomes" id="UP000799439">
    <property type="component" value="Unassembled WGS sequence"/>
</dbReference>
<evidence type="ECO:0000259" key="1">
    <source>
        <dbReference type="PROSITE" id="PS50908"/>
    </source>
</evidence>
<organism evidence="2 3">
    <name type="scientific">Myriangium duriaei CBS 260.36</name>
    <dbReference type="NCBI Taxonomy" id="1168546"/>
    <lineage>
        <taxon>Eukaryota</taxon>
        <taxon>Fungi</taxon>
        <taxon>Dikarya</taxon>
        <taxon>Ascomycota</taxon>
        <taxon>Pezizomycotina</taxon>
        <taxon>Dothideomycetes</taxon>
        <taxon>Dothideomycetidae</taxon>
        <taxon>Myriangiales</taxon>
        <taxon>Myriangiaceae</taxon>
        <taxon>Myriangium</taxon>
    </lineage>
</organism>
<evidence type="ECO:0000313" key="2">
    <source>
        <dbReference type="EMBL" id="KAF2149636.1"/>
    </source>
</evidence>
<evidence type="ECO:0000313" key="3">
    <source>
        <dbReference type="Proteomes" id="UP000799439"/>
    </source>
</evidence>
<dbReference type="Pfam" id="PF06544">
    <property type="entry name" value="Prp3_C"/>
    <property type="match status" value="1"/>
</dbReference>
<name>A0A9P4MJB8_9PEZI</name>
<comment type="caution">
    <text evidence="2">The sequence shown here is derived from an EMBL/GenBank/DDBJ whole genome shotgun (WGS) entry which is preliminary data.</text>
</comment>
<dbReference type="PROSITE" id="PS50908">
    <property type="entry name" value="RWD"/>
    <property type="match status" value="1"/>
</dbReference>
<dbReference type="InterPro" id="IPR059181">
    <property type="entry name" value="RWDD2A-B_C"/>
</dbReference>
<feature type="domain" description="RWD" evidence="1">
    <location>
        <begin position="10"/>
        <end position="118"/>
    </location>
</feature>
<dbReference type="EMBL" id="ML996091">
    <property type="protein sequence ID" value="KAF2149636.1"/>
    <property type="molecule type" value="Genomic_DNA"/>
</dbReference>
<sequence>MSENRERQLAELVLLQSMYPEEFQWQTAGGTEPSLSDIEDSDPSVSLKLDQFTLDLTLPSSYPSTSLPQAYLQCGPHIPTTTRKQARQHLTSTLTTLSPGEESLDLLVTSLIPLLASLTTTSPSPQPTSPPTTSNTPVRIHRLLLWAHHLLATSKRRDILSWSRDLRLSGFSRPGYPGAILVEGEAEDVAEFERRIKALRWQALQVRGEEDSDTRMLGEGQGVREVEELSEVVKALREVDGRGEMAEWFLEGMRIGHG</sequence>
<dbReference type="Gene3D" id="3.10.110.10">
    <property type="entry name" value="Ubiquitin Conjugating Enzyme"/>
    <property type="match status" value="1"/>
</dbReference>
<dbReference type="InterPro" id="IPR016135">
    <property type="entry name" value="UBQ-conjugating_enzyme/RWD"/>
</dbReference>
<dbReference type="OrthoDB" id="432412at2759"/>
<dbReference type="AlphaFoldDB" id="A0A9P4MJB8"/>
<protein>
    <submittedName>
        <fullName evidence="2">DUF1115-domain-containing protein</fullName>
    </submittedName>
</protein>
<dbReference type="InterPro" id="IPR006575">
    <property type="entry name" value="RWD_dom"/>
</dbReference>
<dbReference type="SUPFAM" id="SSF54495">
    <property type="entry name" value="UBC-like"/>
    <property type="match status" value="1"/>
</dbReference>
<accession>A0A9P4MJB8</accession>